<dbReference type="Gene3D" id="1.25.40.10">
    <property type="entry name" value="Tetratricopeptide repeat domain"/>
    <property type="match status" value="2"/>
</dbReference>
<dbReference type="AlphaFoldDB" id="A0A9D9DPV9"/>
<feature type="repeat" description="TPR" evidence="1">
    <location>
        <begin position="152"/>
        <end position="185"/>
    </location>
</feature>
<dbReference type="Pfam" id="PF12895">
    <property type="entry name" value="ANAPC3"/>
    <property type="match status" value="1"/>
</dbReference>
<comment type="caution">
    <text evidence="3">The sequence shown here is derived from an EMBL/GenBank/DDBJ whole genome shotgun (WGS) entry which is preliminary data.</text>
</comment>
<feature type="chain" id="PRO_5039128836" evidence="2">
    <location>
        <begin position="25"/>
        <end position="604"/>
    </location>
</feature>
<feature type="repeat" description="TPR" evidence="1">
    <location>
        <begin position="220"/>
        <end position="253"/>
    </location>
</feature>
<dbReference type="Proteomes" id="UP000823632">
    <property type="component" value="Unassembled WGS sequence"/>
</dbReference>
<dbReference type="SMART" id="SM00028">
    <property type="entry name" value="TPR"/>
    <property type="match status" value="8"/>
</dbReference>
<dbReference type="Pfam" id="PF13181">
    <property type="entry name" value="TPR_8"/>
    <property type="match status" value="1"/>
</dbReference>
<sequence length="604" mass="68974">MNCKKLLIASLIFANILSMQCAFSTELQAKVAKGSTVYKKYASIDKMIEYNNYREADAALKEVLNKYPNDLEAKSLRIIWMAQQQKLAPAQKELDTLLKEHPDYAPLHYAQGLVYMKRRTSSDVTYIRDTKNLLDEAIKEFVKAVNIDNNYYQAYNAMGVATLQLGNRNDAKDLFETAIKINPQFATAYDNLGNLELINGNLTAAEDYLMSSLKYNSHNPTAMYHLAQVAVRQKDYNKALTWLNHSLHINPNSSPALTLQGECYLVQGNQAAAINSFKKAVTVKPENSRPYINLANIYEKRSDAEFAMEQLKTVLAINPHYNDAIMRVADLSLETRKYNQALDYYSKLIDDAQYGNDAIIGLANTYYEMSKDRGDSGDMTTNKELYLAYDYINQAIERVPDRLDLHLAKIKLAKLTHQLPMTRDSLNYIVQSASNNLMDNVIKGEAYLALGREQDAVYTFENAINFANNVDDELYLAEILVHNRQFRTARVALKKVLMQEPDNVIAKNGLAYIDLCETKSNEFFDVAQRQFAEKNYASTIEYCNRAIDFYHNSPGIAKLKAMAFEKEYNYQGAVKYYTQYLSMNPNALDRADILRKIEQFKKKI</sequence>
<evidence type="ECO:0000256" key="2">
    <source>
        <dbReference type="SAM" id="SignalP"/>
    </source>
</evidence>
<dbReference type="EMBL" id="JADIND010000095">
    <property type="protein sequence ID" value="MBO8430635.1"/>
    <property type="molecule type" value="Genomic_DNA"/>
</dbReference>
<dbReference type="PANTHER" id="PTHR12558">
    <property type="entry name" value="CELL DIVISION CYCLE 16,23,27"/>
    <property type="match status" value="1"/>
</dbReference>
<evidence type="ECO:0000313" key="3">
    <source>
        <dbReference type="EMBL" id="MBO8430635.1"/>
    </source>
</evidence>
<name>A0A9D9DPV9_9BACT</name>
<keyword evidence="2" id="KW-0732">Signal</keyword>
<feature type="repeat" description="TPR" evidence="1">
    <location>
        <begin position="288"/>
        <end position="321"/>
    </location>
</feature>
<dbReference type="InterPro" id="IPR011990">
    <property type="entry name" value="TPR-like_helical_dom_sf"/>
</dbReference>
<reference evidence="3" key="1">
    <citation type="submission" date="2020-10" db="EMBL/GenBank/DDBJ databases">
        <authorList>
            <person name="Gilroy R."/>
        </authorList>
    </citation>
    <scope>NUCLEOTIDE SEQUENCE</scope>
    <source>
        <strain evidence="3">10192</strain>
    </source>
</reference>
<feature type="repeat" description="TPR" evidence="1">
    <location>
        <begin position="254"/>
        <end position="287"/>
    </location>
</feature>
<dbReference type="InterPro" id="IPR019734">
    <property type="entry name" value="TPR_rpt"/>
</dbReference>
<dbReference type="PROSITE" id="PS50005">
    <property type="entry name" value="TPR"/>
    <property type="match status" value="4"/>
</dbReference>
<dbReference type="SUPFAM" id="SSF48452">
    <property type="entry name" value="TPR-like"/>
    <property type="match status" value="3"/>
</dbReference>
<accession>A0A9D9DPV9</accession>
<protein>
    <submittedName>
        <fullName evidence="3">Tetratricopeptide repeat protein</fullName>
    </submittedName>
</protein>
<reference evidence="3" key="2">
    <citation type="journal article" date="2021" name="PeerJ">
        <title>Extensive microbial diversity within the chicken gut microbiome revealed by metagenomics and culture.</title>
        <authorList>
            <person name="Gilroy R."/>
            <person name="Ravi A."/>
            <person name="Getino M."/>
            <person name="Pursley I."/>
            <person name="Horton D.L."/>
            <person name="Alikhan N.F."/>
            <person name="Baker D."/>
            <person name="Gharbi K."/>
            <person name="Hall N."/>
            <person name="Watson M."/>
            <person name="Adriaenssens E.M."/>
            <person name="Foster-Nyarko E."/>
            <person name="Jarju S."/>
            <person name="Secka A."/>
            <person name="Antonio M."/>
            <person name="Oren A."/>
            <person name="Chaudhuri R.R."/>
            <person name="La Ragione R."/>
            <person name="Hildebrand F."/>
            <person name="Pallen M.J."/>
        </authorList>
    </citation>
    <scope>NUCLEOTIDE SEQUENCE</scope>
    <source>
        <strain evidence="3">10192</strain>
    </source>
</reference>
<gene>
    <name evidence="3" type="ORF">IAC76_04545</name>
</gene>
<keyword evidence="1" id="KW-0802">TPR repeat</keyword>
<evidence type="ECO:0000256" key="1">
    <source>
        <dbReference type="PROSITE-ProRule" id="PRU00339"/>
    </source>
</evidence>
<feature type="signal peptide" evidence="2">
    <location>
        <begin position="1"/>
        <end position="24"/>
    </location>
</feature>
<proteinExistence type="predicted"/>
<evidence type="ECO:0000313" key="4">
    <source>
        <dbReference type="Proteomes" id="UP000823632"/>
    </source>
</evidence>
<organism evidence="3 4">
    <name type="scientific">Candidatus Scatousia excrementipullorum</name>
    <dbReference type="NCBI Taxonomy" id="2840936"/>
    <lineage>
        <taxon>Bacteria</taxon>
        <taxon>Candidatus Scatousia</taxon>
    </lineage>
</organism>
<dbReference type="PANTHER" id="PTHR12558:SF13">
    <property type="entry name" value="CELL DIVISION CYCLE PROTEIN 27 HOMOLOG"/>
    <property type="match status" value="1"/>
</dbReference>